<dbReference type="GO" id="GO:0016616">
    <property type="term" value="F:oxidoreductase activity, acting on the CH-OH group of donors, NAD or NADP as acceptor"/>
    <property type="evidence" value="ECO:0007669"/>
    <property type="project" value="TreeGrafter"/>
</dbReference>
<reference evidence="4" key="1">
    <citation type="submission" date="2021-03" db="EMBL/GenBank/DDBJ databases">
        <authorList>
            <person name="Tagirdzhanova G."/>
        </authorList>
    </citation>
    <scope>NUCLEOTIDE SEQUENCE</scope>
</reference>
<dbReference type="PRINTS" id="PR00080">
    <property type="entry name" value="SDRFAMILY"/>
</dbReference>
<accession>A0A8H3IUV3</accession>
<keyword evidence="5" id="KW-1185">Reference proteome</keyword>
<dbReference type="Gene3D" id="3.40.50.720">
    <property type="entry name" value="NAD(P)-binding Rossmann-like Domain"/>
    <property type="match status" value="1"/>
</dbReference>
<evidence type="ECO:0000256" key="3">
    <source>
        <dbReference type="ARBA" id="ARBA00023002"/>
    </source>
</evidence>
<keyword evidence="3" id="KW-0560">Oxidoreductase</keyword>
<dbReference type="SUPFAM" id="SSF51735">
    <property type="entry name" value="NAD(P)-binding Rossmann-fold domains"/>
    <property type="match status" value="1"/>
</dbReference>
<protein>
    <submittedName>
        <fullName evidence="4">Uncharacterized protein</fullName>
    </submittedName>
</protein>
<dbReference type="CDD" id="cd05233">
    <property type="entry name" value="SDR_c"/>
    <property type="match status" value="1"/>
</dbReference>
<dbReference type="InterPro" id="IPR020904">
    <property type="entry name" value="Sc_DH/Rdtase_CS"/>
</dbReference>
<evidence type="ECO:0000256" key="2">
    <source>
        <dbReference type="ARBA" id="ARBA00022857"/>
    </source>
</evidence>
<name>A0A8H3IUV3_9LECA</name>
<dbReference type="AlphaFoldDB" id="A0A8H3IUV3"/>
<sequence>MDIDGYALVTGAGSGIGLACAHRFAEAGAAGVAFADIDTGAALRAANASGAIATNKAYRVLVIHVDVTSETEVEDMVKRAQGEFGRIDYAVNCAGIAASQWQEVADQSFSDFDAVMAVNCKGTYHCVHSEIAAMKEQEPRAVSEHDPKRGDTRGSIVNMASLASYAAMPGSSAYVASKHAVLGLTKTAALEYVRYSIRVNCLCPSFVDTPMVTRAFQEIPGARREIEKDNPMGRMAWPEEIADVAVFLSSSRSSYVTGVGWVIAGGKGLTGS</sequence>
<evidence type="ECO:0000256" key="1">
    <source>
        <dbReference type="ARBA" id="ARBA00006484"/>
    </source>
</evidence>
<proteinExistence type="inferred from homology"/>
<dbReference type="PROSITE" id="PS00061">
    <property type="entry name" value="ADH_SHORT"/>
    <property type="match status" value="1"/>
</dbReference>
<comment type="caution">
    <text evidence="4">The sequence shown here is derived from an EMBL/GenBank/DDBJ whole genome shotgun (WGS) entry which is preliminary data.</text>
</comment>
<dbReference type="PANTHER" id="PTHR42760">
    <property type="entry name" value="SHORT-CHAIN DEHYDROGENASES/REDUCTASES FAMILY MEMBER"/>
    <property type="match status" value="1"/>
</dbReference>
<keyword evidence="2" id="KW-0521">NADP</keyword>
<dbReference type="EMBL" id="CAJPDT010000069">
    <property type="protein sequence ID" value="CAF9933293.1"/>
    <property type="molecule type" value="Genomic_DNA"/>
</dbReference>
<evidence type="ECO:0000313" key="5">
    <source>
        <dbReference type="Proteomes" id="UP000664534"/>
    </source>
</evidence>
<comment type="similarity">
    <text evidence="1">Belongs to the short-chain dehydrogenases/reductases (SDR) family.</text>
</comment>
<dbReference type="PANTHER" id="PTHR42760:SF37">
    <property type="entry name" value="CLAVALDEHYDE DEHYDROGENASE"/>
    <property type="match status" value="1"/>
</dbReference>
<dbReference type="Proteomes" id="UP000664534">
    <property type="component" value="Unassembled WGS sequence"/>
</dbReference>
<dbReference type="PRINTS" id="PR00081">
    <property type="entry name" value="GDHRDH"/>
</dbReference>
<dbReference type="InterPro" id="IPR036291">
    <property type="entry name" value="NAD(P)-bd_dom_sf"/>
</dbReference>
<dbReference type="FunFam" id="3.40.50.720:FF:000084">
    <property type="entry name" value="Short-chain dehydrogenase reductase"/>
    <property type="match status" value="1"/>
</dbReference>
<dbReference type="OrthoDB" id="5840532at2759"/>
<organism evidence="4 5">
    <name type="scientific">Imshaugia aleurites</name>
    <dbReference type="NCBI Taxonomy" id="172621"/>
    <lineage>
        <taxon>Eukaryota</taxon>
        <taxon>Fungi</taxon>
        <taxon>Dikarya</taxon>
        <taxon>Ascomycota</taxon>
        <taxon>Pezizomycotina</taxon>
        <taxon>Lecanoromycetes</taxon>
        <taxon>OSLEUM clade</taxon>
        <taxon>Lecanoromycetidae</taxon>
        <taxon>Lecanorales</taxon>
        <taxon>Lecanorineae</taxon>
        <taxon>Parmeliaceae</taxon>
        <taxon>Imshaugia</taxon>
    </lineage>
</organism>
<gene>
    <name evidence="4" type="ORF">IMSHALPRED_009131</name>
</gene>
<dbReference type="InterPro" id="IPR002347">
    <property type="entry name" value="SDR_fam"/>
</dbReference>
<dbReference type="Pfam" id="PF13561">
    <property type="entry name" value="adh_short_C2"/>
    <property type="match status" value="1"/>
</dbReference>
<evidence type="ECO:0000313" key="4">
    <source>
        <dbReference type="EMBL" id="CAF9933293.1"/>
    </source>
</evidence>